<dbReference type="PIRSF" id="PIRSF002741">
    <property type="entry name" value="MppA"/>
    <property type="match status" value="1"/>
</dbReference>
<keyword evidence="1" id="KW-0732">Signal</keyword>
<dbReference type="InterPro" id="IPR030678">
    <property type="entry name" value="Peptide/Ni-bd"/>
</dbReference>
<accession>A0ABS5KIR1</accession>
<evidence type="ECO:0000256" key="1">
    <source>
        <dbReference type="SAM" id="SignalP"/>
    </source>
</evidence>
<dbReference type="PANTHER" id="PTHR30290:SF83">
    <property type="entry name" value="ABC TRANSPORTER SUBSTRATE-BINDING PROTEIN"/>
    <property type="match status" value="1"/>
</dbReference>
<organism evidence="3 4">
    <name type="scientific">Catenulispora pinistramenti</name>
    <dbReference type="NCBI Taxonomy" id="2705254"/>
    <lineage>
        <taxon>Bacteria</taxon>
        <taxon>Bacillati</taxon>
        <taxon>Actinomycetota</taxon>
        <taxon>Actinomycetes</taxon>
        <taxon>Catenulisporales</taxon>
        <taxon>Catenulisporaceae</taxon>
        <taxon>Catenulispora</taxon>
    </lineage>
</organism>
<dbReference type="InterPro" id="IPR039424">
    <property type="entry name" value="SBP_5"/>
</dbReference>
<proteinExistence type="predicted"/>
<dbReference type="PROSITE" id="PS51257">
    <property type="entry name" value="PROKAR_LIPOPROTEIN"/>
    <property type="match status" value="1"/>
</dbReference>
<feature type="signal peptide" evidence="1">
    <location>
        <begin position="1"/>
        <end position="21"/>
    </location>
</feature>
<evidence type="ECO:0000259" key="2">
    <source>
        <dbReference type="Pfam" id="PF00496"/>
    </source>
</evidence>
<dbReference type="Gene3D" id="3.10.105.10">
    <property type="entry name" value="Dipeptide-binding Protein, Domain 3"/>
    <property type="match status" value="1"/>
</dbReference>
<name>A0ABS5KIR1_9ACTN</name>
<evidence type="ECO:0000313" key="3">
    <source>
        <dbReference type="EMBL" id="MBS2545895.1"/>
    </source>
</evidence>
<dbReference type="PANTHER" id="PTHR30290">
    <property type="entry name" value="PERIPLASMIC BINDING COMPONENT OF ABC TRANSPORTER"/>
    <property type="match status" value="1"/>
</dbReference>
<dbReference type="Proteomes" id="UP000730482">
    <property type="component" value="Unassembled WGS sequence"/>
</dbReference>
<dbReference type="RefSeq" id="WP_212007548.1">
    <property type="nucleotide sequence ID" value="NZ_JAAFYZ010000007.1"/>
</dbReference>
<comment type="caution">
    <text evidence="3">The sequence shown here is derived from an EMBL/GenBank/DDBJ whole genome shotgun (WGS) entry which is preliminary data.</text>
</comment>
<protein>
    <submittedName>
        <fullName evidence="3">ABC transporter substrate-binding protein</fullName>
    </submittedName>
</protein>
<dbReference type="SUPFAM" id="SSF53850">
    <property type="entry name" value="Periplasmic binding protein-like II"/>
    <property type="match status" value="1"/>
</dbReference>
<gene>
    <name evidence="3" type="ORF">KGQ19_03340</name>
</gene>
<feature type="chain" id="PRO_5046778657" evidence="1">
    <location>
        <begin position="22"/>
        <end position="586"/>
    </location>
</feature>
<dbReference type="EMBL" id="JAAFYZ010000007">
    <property type="protein sequence ID" value="MBS2545895.1"/>
    <property type="molecule type" value="Genomic_DNA"/>
</dbReference>
<evidence type="ECO:0000313" key="4">
    <source>
        <dbReference type="Proteomes" id="UP000730482"/>
    </source>
</evidence>
<sequence>MRKPRIAAYAAAAALAFGAAACGGGSSGGTGAHSSAAYDVGLAGTVNKSSATGHGTLRLEQSSDLQSTDPGNSYFGADWDVMRLYTRSLVTFAEAPGPVKLVPDLATDLGTMSADGLTWTFHLVKGATYTDGSPITAQDVAYGIERSNWGQEVLPNGPTYFKQLLTDTTNYQGPYKDKNPADHPSGIDTPDSDTIVFHLVKPFADFDDVLTLPSTVPVPRAKDTGATYYEHVLSSGAYRFDSYAVGKELDLSASPAFNAASDPLHLHVAHAARIVDKVDVSAQTVDQDLLHGTTDVDQSGAGVQTATQSQVLGNPRLKAEADDPITGLLTYLTINTTIKPFDDIDCRKAVEWAIDKSAVQTAFGGGIGGGDIATTVLPPTVPGYVQQDLYQSPGHTGDLAKARAEIATCKAAEHVTDITTQVGYYIDQPKDKPVADVVQQNLAAIGITVTEDGFKYSQLSIKAGSQSYVKQNNEALFITAWAADFPSGYGFLDQILTPDGIKATGESNYSELDDPAVDSLMATALKTTDPDARNALYAQIDQQALKDAALVPMIDSRALMLRPPNLTNAYIEQAYGMYDYQALGVQ</sequence>
<feature type="domain" description="Solute-binding protein family 5" evidence="2">
    <location>
        <begin position="100"/>
        <end position="500"/>
    </location>
</feature>
<dbReference type="Pfam" id="PF00496">
    <property type="entry name" value="SBP_bac_5"/>
    <property type="match status" value="1"/>
</dbReference>
<reference evidence="3 4" key="1">
    <citation type="submission" date="2020-02" db="EMBL/GenBank/DDBJ databases">
        <title>Acidophilic actinobacteria isolated from forest soil.</title>
        <authorList>
            <person name="Golinska P."/>
        </authorList>
    </citation>
    <scope>NUCLEOTIDE SEQUENCE [LARGE SCALE GENOMIC DNA]</scope>
    <source>
        <strain evidence="3 4">NL8</strain>
    </source>
</reference>
<dbReference type="CDD" id="cd08506">
    <property type="entry name" value="PBP2_clavulanate_OppA2"/>
    <property type="match status" value="1"/>
</dbReference>
<keyword evidence="4" id="KW-1185">Reference proteome</keyword>
<dbReference type="Gene3D" id="3.40.190.10">
    <property type="entry name" value="Periplasmic binding protein-like II"/>
    <property type="match status" value="1"/>
</dbReference>
<dbReference type="InterPro" id="IPR000914">
    <property type="entry name" value="SBP_5_dom"/>
</dbReference>